<feature type="compositionally biased region" description="Basic residues" evidence="1">
    <location>
        <begin position="132"/>
        <end position="143"/>
    </location>
</feature>
<evidence type="ECO:0000256" key="1">
    <source>
        <dbReference type="SAM" id="MobiDB-lite"/>
    </source>
</evidence>
<dbReference type="Proteomes" id="UP000319908">
    <property type="component" value="Unassembled WGS sequence"/>
</dbReference>
<dbReference type="AlphaFoldDB" id="A0A5C6C1N1"/>
<evidence type="ECO:0000259" key="2">
    <source>
        <dbReference type="Pfam" id="PF12728"/>
    </source>
</evidence>
<dbReference type="Pfam" id="PF12728">
    <property type="entry name" value="HTH_17"/>
    <property type="match status" value="1"/>
</dbReference>
<feature type="region of interest" description="Disordered" evidence="1">
    <location>
        <begin position="123"/>
        <end position="143"/>
    </location>
</feature>
<dbReference type="OrthoDB" id="3396617at2"/>
<dbReference type="SUPFAM" id="SSF46955">
    <property type="entry name" value="Putative DNA-binding domain"/>
    <property type="match status" value="1"/>
</dbReference>
<evidence type="ECO:0000313" key="4">
    <source>
        <dbReference type="Proteomes" id="UP000319908"/>
    </source>
</evidence>
<organism evidence="3 4">
    <name type="scientific">Allorhodopirellula heiligendammensis</name>
    <dbReference type="NCBI Taxonomy" id="2714739"/>
    <lineage>
        <taxon>Bacteria</taxon>
        <taxon>Pseudomonadati</taxon>
        <taxon>Planctomycetota</taxon>
        <taxon>Planctomycetia</taxon>
        <taxon>Pirellulales</taxon>
        <taxon>Pirellulaceae</taxon>
        <taxon>Allorhodopirellula</taxon>
    </lineage>
</organism>
<dbReference type="InterPro" id="IPR009061">
    <property type="entry name" value="DNA-bd_dom_put_sf"/>
</dbReference>
<dbReference type="RefSeq" id="WP_146405051.1">
    <property type="nucleotide sequence ID" value="NZ_SJPU01000001.1"/>
</dbReference>
<sequence>MAASKAARIPERVVEDARATLETLAASRGVSAAALCEAMQPAGETFLTIAEVADILAVDRRTVGRYCDDGLLDAVDVNLSPGGRPMYRITRASFVGLVERMRKVRKTKRKKSPAMPATIKEREARANVPAERRRKIAKRKHLV</sequence>
<dbReference type="EMBL" id="SJPU01000001">
    <property type="protein sequence ID" value="TWU18025.1"/>
    <property type="molecule type" value="Genomic_DNA"/>
</dbReference>
<dbReference type="InterPro" id="IPR041657">
    <property type="entry name" value="HTH_17"/>
</dbReference>
<reference evidence="3 4" key="1">
    <citation type="journal article" date="2020" name="Antonie Van Leeuwenhoek">
        <title>Rhodopirellula heiligendammensis sp. nov., Rhodopirellula pilleata sp. nov., and Rhodopirellula solitaria sp. nov. isolated from natural or artificial marine surfaces in Northern Germany and California, USA, and emended description of the genus Rhodopirellula.</title>
        <authorList>
            <person name="Kallscheuer N."/>
            <person name="Wiegand S."/>
            <person name="Jogler M."/>
            <person name="Boedeker C."/>
            <person name="Peeters S.H."/>
            <person name="Rast P."/>
            <person name="Heuer A."/>
            <person name="Jetten M.S.M."/>
            <person name="Rohde M."/>
            <person name="Jogler C."/>
        </authorList>
    </citation>
    <scope>NUCLEOTIDE SEQUENCE [LARGE SCALE GENOMIC DNA]</scope>
    <source>
        <strain evidence="3 4">Poly21</strain>
    </source>
</reference>
<name>A0A5C6C1N1_9BACT</name>
<gene>
    <name evidence="3" type="ORF">Poly21_01780</name>
</gene>
<accession>A0A5C6C1N1</accession>
<evidence type="ECO:0000313" key="3">
    <source>
        <dbReference type="EMBL" id="TWU18025.1"/>
    </source>
</evidence>
<protein>
    <submittedName>
        <fullName evidence="3">Helix-turn-helix domain protein</fullName>
    </submittedName>
</protein>
<feature type="domain" description="Helix-turn-helix" evidence="2">
    <location>
        <begin position="46"/>
        <end position="100"/>
    </location>
</feature>
<keyword evidence="4" id="KW-1185">Reference proteome</keyword>
<comment type="caution">
    <text evidence="3">The sequence shown here is derived from an EMBL/GenBank/DDBJ whole genome shotgun (WGS) entry which is preliminary data.</text>
</comment>
<proteinExistence type="predicted"/>